<dbReference type="InterPro" id="IPR035992">
    <property type="entry name" value="Ricin_B-like_lectins"/>
</dbReference>
<evidence type="ECO:0000256" key="1">
    <source>
        <dbReference type="ARBA" id="ARBA00006865"/>
    </source>
</evidence>
<dbReference type="Proteomes" id="UP000296469">
    <property type="component" value="Chromosome"/>
</dbReference>
<sequence>MRAAPVHPAPAPRATHPAGRRRRPRTRQLRTRRLTAALTAALVAGAGALAAVTSATSASAVPGDVVWQQEFDGPAGSAPDSRVWNHDLGAGGWGNAELQEYTSSRANSALDGAGNLVITARREADGRYTSARLQTNDKAEIRYGRVEARIQIPRGQGIWPAFWMLGADFPQNAWPGSGEIDIMENIGREPHLVHGTIHGPGYSGGAGLLGTYQHPQGWSFADTFHTFAVDWKPGEITWSVDGQVYHRVTPASLGGRQWVFDKPFFLILNVAVGGQWPGYPDGSTQLPQQMRVDYVRVYDNGATGGGNGGGNGGALPTGTGTIRVDDRLCLDVPWADPRDGNPIQVAGCNGNAAQQWTRGTDGTIRALGKCLDVSGGGTANGTVVQLWTCNGTPAQRWTYDAGARTLRNPQAGRCLDAAGGTPVHDGQRVHLWDCSGAGNQRWTF</sequence>
<comment type="similarity">
    <text evidence="1">Belongs to the glycosyl hydrolase 16 family.</text>
</comment>
<dbReference type="EMBL" id="CP039291">
    <property type="protein sequence ID" value="QCB92664.1"/>
    <property type="molecule type" value="Genomic_DNA"/>
</dbReference>
<dbReference type="InterPro" id="IPR000757">
    <property type="entry name" value="Beta-glucanase-like"/>
</dbReference>
<keyword evidence="4" id="KW-0378">Hydrolase</keyword>
<dbReference type="Gene3D" id="2.80.10.50">
    <property type="match status" value="2"/>
</dbReference>
<evidence type="ECO:0000259" key="3">
    <source>
        <dbReference type="PROSITE" id="PS51762"/>
    </source>
</evidence>
<dbReference type="CDD" id="cd08023">
    <property type="entry name" value="GH16_laminarinase_like"/>
    <property type="match status" value="1"/>
</dbReference>
<dbReference type="PANTHER" id="PTHR10963:SF55">
    <property type="entry name" value="GLYCOSIDE HYDROLASE FAMILY 16 PROTEIN"/>
    <property type="match status" value="1"/>
</dbReference>
<dbReference type="Pfam" id="PF00652">
    <property type="entry name" value="Ricin_B_lectin"/>
    <property type="match status" value="1"/>
</dbReference>
<dbReference type="KEGG" id="celz:E5225_02970"/>
<dbReference type="GO" id="GO:0005975">
    <property type="term" value="P:carbohydrate metabolic process"/>
    <property type="evidence" value="ECO:0007669"/>
    <property type="project" value="InterPro"/>
</dbReference>
<dbReference type="InterPro" id="IPR050546">
    <property type="entry name" value="Glycosyl_Hydrlase_16"/>
</dbReference>
<evidence type="ECO:0000256" key="2">
    <source>
        <dbReference type="SAM" id="MobiDB-lite"/>
    </source>
</evidence>
<accession>A0A4P7SIZ3</accession>
<protein>
    <submittedName>
        <fullName evidence="4">Glycosyl hydrolase family protein</fullName>
    </submittedName>
</protein>
<dbReference type="RefSeq" id="WP_136225289.1">
    <property type="nucleotide sequence ID" value="NZ_CP039291.1"/>
</dbReference>
<dbReference type="GO" id="GO:0004553">
    <property type="term" value="F:hydrolase activity, hydrolyzing O-glycosyl compounds"/>
    <property type="evidence" value="ECO:0007669"/>
    <property type="project" value="InterPro"/>
</dbReference>
<dbReference type="PROSITE" id="PS50231">
    <property type="entry name" value="RICIN_B_LECTIN"/>
    <property type="match status" value="1"/>
</dbReference>
<dbReference type="PANTHER" id="PTHR10963">
    <property type="entry name" value="GLYCOSYL HYDROLASE-RELATED"/>
    <property type="match status" value="1"/>
</dbReference>
<keyword evidence="5" id="KW-1185">Reference proteome</keyword>
<dbReference type="Gene3D" id="2.60.120.200">
    <property type="match status" value="1"/>
</dbReference>
<gene>
    <name evidence="4" type="ORF">E5225_02970</name>
</gene>
<feature type="compositionally biased region" description="Low complexity" evidence="2">
    <location>
        <begin position="1"/>
        <end position="17"/>
    </location>
</feature>
<organism evidence="4 5">
    <name type="scientific">Cellulomonas shaoxiangyii</name>
    <dbReference type="NCBI Taxonomy" id="2566013"/>
    <lineage>
        <taxon>Bacteria</taxon>
        <taxon>Bacillati</taxon>
        <taxon>Actinomycetota</taxon>
        <taxon>Actinomycetes</taxon>
        <taxon>Micrococcales</taxon>
        <taxon>Cellulomonadaceae</taxon>
        <taxon>Cellulomonas</taxon>
    </lineage>
</organism>
<dbReference type="AlphaFoldDB" id="A0A4P7SIZ3"/>
<dbReference type="InterPro" id="IPR013320">
    <property type="entry name" value="ConA-like_dom_sf"/>
</dbReference>
<dbReference type="Pfam" id="PF00722">
    <property type="entry name" value="Glyco_hydro_16"/>
    <property type="match status" value="1"/>
</dbReference>
<dbReference type="SUPFAM" id="SSF49899">
    <property type="entry name" value="Concanavalin A-like lectins/glucanases"/>
    <property type="match status" value="1"/>
</dbReference>
<feature type="region of interest" description="Disordered" evidence="2">
    <location>
        <begin position="1"/>
        <end position="28"/>
    </location>
</feature>
<reference evidence="4 5" key="1">
    <citation type="submission" date="2019-04" db="EMBL/GenBank/DDBJ databases">
        <title>Isolation and identification of Cellulomonas shaoxiangyii sp. Nov. isolated from feces of the Tibetan antelopes (Pantholops hodgsonii) in the Qinghai-Tibet plateau of China.</title>
        <authorList>
            <person name="Tian Z."/>
        </authorList>
    </citation>
    <scope>NUCLEOTIDE SEQUENCE [LARGE SCALE GENOMIC DNA]</scope>
    <source>
        <strain evidence="4 5">Z28</strain>
    </source>
</reference>
<feature type="compositionally biased region" description="Basic residues" evidence="2">
    <location>
        <begin position="18"/>
        <end position="28"/>
    </location>
</feature>
<dbReference type="CDD" id="cd23451">
    <property type="entry name" value="beta-trefoil_Ricin_laminarinase"/>
    <property type="match status" value="1"/>
</dbReference>
<dbReference type="InterPro" id="IPR000772">
    <property type="entry name" value="Ricin_B_lectin"/>
</dbReference>
<proteinExistence type="inferred from homology"/>
<evidence type="ECO:0000313" key="4">
    <source>
        <dbReference type="EMBL" id="QCB92664.1"/>
    </source>
</evidence>
<dbReference type="PROSITE" id="PS51762">
    <property type="entry name" value="GH16_2"/>
    <property type="match status" value="1"/>
</dbReference>
<dbReference type="SMART" id="SM00458">
    <property type="entry name" value="RICIN"/>
    <property type="match status" value="1"/>
</dbReference>
<dbReference type="SUPFAM" id="SSF50370">
    <property type="entry name" value="Ricin B-like lectins"/>
    <property type="match status" value="1"/>
</dbReference>
<evidence type="ECO:0000313" key="5">
    <source>
        <dbReference type="Proteomes" id="UP000296469"/>
    </source>
</evidence>
<feature type="domain" description="GH16" evidence="3">
    <location>
        <begin position="54"/>
        <end position="303"/>
    </location>
</feature>
<name>A0A4P7SIZ3_9CELL</name>